<reference evidence="2" key="1">
    <citation type="submission" date="2020-10" db="EMBL/GenBank/DDBJ databases">
        <authorList>
            <person name="Kikuchi T."/>
        </authorList>
    </citation>
    <scope>NUCLEOTIDE SEQUENCE</scope>
    <source>
        <strain evidence="2">NKZ352</strain>
    </source>
</reference>
<keyword evidence="3" id="KW-1185">Reference proteome</keyword>
<gene>
    <name evidence="2" type="ORF">CAUJ_LOCUS16093</name>
</gene>
<dbReference type="InterPro" id="IPR038717">
    <property type="entry name" value="Tc1-like_DDE_dom"/>
</dbReference>
<dbReference type="EMBL" id="CAJGYM010000251">
    <property type="protein sequence ID" value="CAD6200196.1"/>
    <property type="molecule type" value="Genomic_DNA"/>
</dbReference>
<dbReference type="GO" id="GO:0003676">
    <property type="term" value="F:nucleic acid binding"/>
    <property type="evidence" value="ECO:0007669"/>
    <property type="project" value="InterPro"/>
</dbReference>
<dbReference type="PANTHER" id="PTHR33939:SF1">
    <property type="entry name" value="DUF4371 DOMAIN-CONTAINING PROTEIN"/>
    <property type="match status" value="1"/>
</dbReference>
<organism evidence="2 3">
    <name type="scientific">Caenorhabditis auriculariae</name>
    <dbReference type="NCBI Taxonomy" id="2777116"/>
    <lineage>
        <taxon>Eukaryota</taxon>
        <taxon>Metazoa</taxon>
        <taxon>Ecdysozoa</taxon>
        <taxon>Nematoda</taxon>
        <taxon>Chromadorea</taxon>
        <taxon>Rhabditida</taxon>
        <taxon>Rhabditina</taxon>
        <taxon>Rhabditomorpha</taxon>
        <taxon>Rhabditoidea</taxon>
        <taxon>Rhabditidae</taxon>
        <taxon>Peloderinae</taxon>
        <taxon>Caenorhabditis</taxon>
    </lineage>
</organism>
<evidence type="ECO:0000313" key="3">
    <source>
        <dbReference type="Proteomes" id="UP000835052"/>
    </source>
</evidence>
<feature type="domain" description="Tc1-like transposase DDE" evidence="1">
    <location>
        <begin position="315"/>
        <end position="417"/>
    </location>
</feature>
<comment type="caution">
    <text evidence="2">The sequence shown here is derived from an EMBL/GenBank/DDBJ whole genome shotgun (WGS) entry which is preliminary data.</text>
</comment>
<dbReference type="AlphaFoldDB" id="A0A8S1HVR4"/>
<dbReference type="Proteomes" id="UP000835052">
    <property type="component" value="Unassembled WGS sequence"/>
</dbReference>
<dbReference type="OrthoDB" id="5874348at2759"/>
<name>A0A8S1HVR4_9PELO</name>
<evidence type="ECO:0000259" key="1">
    <source>
        <dbReference type="Pfam" id="PF13358"/>
    </source>
</evidence>
<dbReference type="PANTHER" id="PTHR33939">
    <property type="entry name" value="PROTEIN CBG22215"/>
    <property type="match status" value="1"/>
</dbReference>
<dbReference type="Pfam" id="PF13358">
    <property type="entry name" value="DDE_3"/>
    <property type="match status" value="1"/>
</dbReference>
<evidence type="ECO:0000313" key="2">
    <source>
        <dbReference type="EMBL" id="CAD6200196.1"/>
    </source>
</evidence>
<accession>A0A8S1HVR4</accession>
<protein>
    <recommendedName>
        <fullName evidence="1">Tc1-like transposase DDE domain-containing protein</fullName>
    </recommendedName>
</protein>
<proteinExistence type="predicted"/>
<dbReference type="Gene3D" id="3.30.420.10">
    <property type="entry name" value="Ribonuclease H-like superfamily/Ribonuclease H"/>
    <property type="match status" value="1"/>
</dbReference>
<sequence length="489" mass="56291">MPSTPRKVILIRAKPVPVANCEIQTESKGIEMEEKAVQVPKEKNNLELFADAVLDFDWSTLEDPNDKISRKTPIENRGLFIANRISKFFSKLADEFPEVVKNSPLARPEVVTSKFLGVATRSLKRAKKAEKTPRAPRHPISRQESYEAALMRFDLPARNFVRELMAKSFEEEINITINHVLEKVREMRPDLDIGRTTLYKVLKGMGYSYKKKDYDPEIFERPDLKAWRRRFLQEMRERRSKGHFFVFLDETWAFKGMTKARGWTCRNVDKWDKCRDLNAPAPGPRAGKNKGKRIIIMAMLTEEGVLPGSERAFMSGHKEPLADYHREMTSEVFETYVDDMIPAILQAANGRTPVIVMDNASYHSRVSIKVDAMCAEHNIDVVRLPPYHCCYNPIELTWSQLKHALCSEGTTHDDIETVRTRALDYLKGVQPDLAKKWIKHCEKEEEEAFEAEFPLHVVQSMLFPPLAHILQNQNPLDDSSEDSNESDLD</sequence>
<dbReference type="InterPro" id="IPR036397">
    <property type="entry name" value="RNaseH_sf"/>
</dbReference>